<protein>
    <recommendedName>
        <fullName evidence="5">Secreted protein</fullName>
    </recommendedName>
</protein>
<reference evidence="3" key="1">
    <citation type="submission" date="2020-05" db="EMBL/GenBank/DDBJ databases">
        <title>WGS assembly of Panicum virgatum.</title>
        <authorList>
            <person name="Lovell J.T."/>
            <person name="Jenkins J."/>
            <person name="Shu S."/>
            <person name="Juenger T.E."/>
            <person name="Schmutz J."/>
        </authorList>
    </citation>
    <scope>NUCLEOTIDE SEQUENCE</scope>
    <source>
        <strain evidence="3">AP13</strain>
    </source>
</reference>
<evidence type="ECO:0000256" key="1">
    <source>
        <dbReference type="SAM" id="MobiDB-lite"/>
    </source>
</evidence>
<accession>A0A8T0MRI4</accession>
<organism evidence="3 4">
    <name type="scientific">Panicum virgatum</name>
    <name type="common">Blackwell switchgrass</name>
    <dbReference type="NCBI Taxonomy" id="38727"/>
    <lineage>
        <taxon>Eukaryota</taxon>
        <taxon>Viridiplantae</taxon>
        <taxon>Streptophyta</taxon>
        <taxon>Embryophyta</taxon>
        <taxon>Tracheophyta</taxon>
        <taxon>Spermatophyta</taxon>
        <taxon>Magnoliopsida</taxon>
        <taxon>Liliopsida</taxon>
        <taxon>Poales</taxon>
        <taxon>Poaceae</taxon>
        <taxon>PACMAD clade</taxon>
        <taxon>Panicoideae</taxon>
        <taxon>Panicodae</taxon>
        <taxon>Paniceae</taxon>
        <taxon>Panicinae</taxon>
        <taxon>Panicum</taxon>
        <taxon>Panicum sect. Hiantes</taxon>
    </lineage>
</organism>
<feature type="signal peptide" evidence="2">
    <location>
        <begin position="1"/>
        <end position="17"/>
    </location>
</feature>
<keyword evidence="2" id="KW-0732">Signal</keyword>
<feature type="region of interest" description="Disordered" evidence="1">
    <location>
        <begin position="33"/>
        <end position="88"/>
    </location>
</feature>
<dbReference type="EMBL" id="CM029054">
    <property type="protein sequence ID" value="KAG2539093.1"/>
    <property type="molecule type" value="Genomic_DNA"/>
</dbReference>
<keyword evidence="4" id="KW-1185">Reference proteome</keyword>
<evidence type="ECO:0008006" key="5">
    <source>
        <dbReference type="Google" id="ProtNLM"/>
    </source>
</evidence>
<feature type="compositionally biased region" description="Polar residues" evidence="1">
    <location>
        <begin position="33"/>
        <end position="42"/>
    </location>
</feature>
<evidence type="ECO:0000256" key="2">
    <source>
        <dbReference type="SAM" id="SignalP"/>
    </source>
</evidence>
<dbReference type="Proteomes" id="UP000823388">
    <property type="component" value="Chromosome 9N"/>
</dbReference>
<gene>
    <name evidence="3" type="ORF">PVAP13_9NG366014</name>
</gene>
<comment type="caution">
    <text evidence="3">The sequence shown here is derived from an EMBL/GenBank/DDBJ whole genome shotgun (WGS) entry which is preliminary data.</text>
</comment>
<evidence type="ECO:0000313" key="3">
    <source>
        <dbReference type="EMBL" id="KAG2539093.1"/>
    </source>
</evidence>
<sequence>MVGAHGMGVGWLGVAAACGCAPVARRLVRPVTSCRTATSQPSDSERGSCCPRRRWQQQWPHRGGKANRQCHGPYGEAPRLQDGDLQPL</sequence>
<dbReference type="AlphaFoldDB" id="A0A8T0MRI4"/>
<evidence type="ECO:0000313" key="4">
    <source>
        <dbReference type="Proteomes" id="UP000823388"/>
    </source>
</evidence>
<feature type="chain" id="PRO_5035724671" description="Secreted protein" evidence="2">
    <location>
        <begin position="18"/>
        <end position="88"/>
    </location>
</feature>
<proteinExistence type="predicted"/>
<name>A0A8T0MRI4_PANVG</name>